<dbReference type="AlphaFoldDB" id="T0Z129"/>
<evidence type="ECO:0000256" key="1">
    <source>
        <dbReference type="SAM" id="MobiDB-lite"/>
    </source>
</evidence>
<dbReference type="PROSITE" id="PS50165">
    <property type="entry name" value="UVRC"/>
    <property type="match status" value="1"/>
</dbReference>
<dbReference type="Gene3D" id="3.30.420.340">
    <property type="entry name" value="UvrC, RNAse H endonuclease domain"/>
    <property type="match status" value="1"/>
</dbReference>
<name>T0Z129_9ZZZZ</name>
<feature type="non-terminal residue" evidence="3">
    <location>
        <position position="200"/>
    </location>
</feature>
<protein>
    <submittedName>
        <fullName evidence="3">Excinuclease ABC, C subunit</fullName>
    </submittedName>
</protein>
<dbReference type="Pfam" id="PF08459">
    <property type="entry name" value="UvrC_RNaseH_dom"/>
    <property type="match status" value="1"/>
</dbReference>
<dbReference type="PANTHER" id="PTHR30562:SF1">
    <property type="entry name" value="UVRABC SYSTEM PROTEIN C"/>
    <property type="match status" value="1"/>
</dbReference>
<accession>T0Z129</accession>
<gene>
    <name evidence="3" type="ORF">B1B_14445</name>
</gene>
<evidence type="ECO:0000259" key="2">
    <source>
        <dbReference type="PROSITE" id="PS50165"/>
    </source>
</evidence>
<dbReference type="GO" id="GO:0006974">
    <property type="term" value="P:DNA damage response"/>
    <property type="evidence" value="ECO:0007669"/>
    <property type="project" value="TreeGrafter"/>
</dbReference>
<sequence>GEVLASFLAQHYASSTHVPRAVLVPDQPAGIEVLGAYLESRRGGRVDIRVPKRGSLRHLLGQAGETAEAALTQSRVTQDFDSGRVEAVLADLQLQLGLATQPRRIECYDISNTMGNQSVGSMVVFEDARPKVSDYRIFSIRTVTGPNDFASMGEVISRRFTHLAGATPEGEASLGVDAGSGDRGRRSRPAGVRAPRPRAT</sequence>
<proteinExistence type="predicted"/>
<reference evidence="3" key="1">
    <citation type="submission" date="2013-08" db="EMBL/GenBank/DDBJ databases">
        <authorList>
            <person name="Mendez C."/>
            <person name="Richter M."/>
            <person name="Ferrer M."/>
            <person name="Sanchez J."/>
        </authorList>
    </citation>
    <scope>NUCLEOTIDE SEQUENCE</scope>
</reference>
<feature type="non-terminal residue" evidence="3">
    <location>
        <position position="1"/>
    </location>
</feature>
<dbReference type="EMBL" id="AUZY01009569">
    <property type="protein sequence ID" value="EQD41641.1"/>
    <property type="molecule type" value="Genomic_DNA"/>
</dbReference>
<dbReference type="InterPro" id="IPR001162">
    <property type="entry name" value="UvrC_RNase_H_dom"/>
</dbReference>
<dbReference type="Pfam" id="PF22920">
    <property type="entry name" value="UvrC_RNaseH"/>
    <property type="match status" value="1"/>
</dbReference>
<organism evidence="3">
    <name type="scientific">mine drainage metagenome</name>
    <dbReference type="NCBI Taxonomy" id="410659"/>
    <lineage>
        <taxon>unclassified sequences</taxon>
        <taxon>metagenomes</taxon>
        <taxon>ecological metagenomes</taxon>
    </lineage>
</organism>
<evidence type="ECO:0000313" key="3">
    <source>
        <dbReference type="EMBL" id="EQD41641.1"/>
    </source>
</evidence>
<dbReference type="InterPro" id="IPR050066">
    <property type="entry name" value="UvrABC_protein_C"/>
</dbReference>
<dbReference type="GO" id="GO:0009380">
    <property type="term" value="C:excinuclease repair complex"/>
    <property type="evidence" value="ECO:0007669"/>
    <property type="project" value="TreeGrafter"/>
</dbReference>
<feature type="domain" description="UvrC family homology region profile" evidence="2">
    <location>
        <begin position="2"/>
        <end position="181"/>
    </location>
</feature>
<dbReference type="PANTHER" id="PTHR30562">
    <property type="entry name" value="UVRC/OXIDOREDUCTASE"/>
    <property type="match status" value="1"/>
</dbReference>
<reference evidence="3" key="2">
    <citation type="journal article" date="2014" name="ISME J.">
        <title>Microbial stratification in low pH oxic and suboxic macroscopic growths along an acid mine drainage.</title>
        <authorList>
            <person name="Mendez-Garcia C."/>
            <person name="Mesa V."/>
            <person name="Sprenger R.R."/>
            <person name="Richter M."/>
            <person name="Diez M.S."/>
            <person name="Solano J."/>
            <person name="Bargiela R."/>
            <person name="Golyshina O.V."/>
            <person name="Manteca A."/>
            <person name="Ramos J.L."/>
            <person name="Gallego J.R."/>
            <person name="Llorente I."/>
            <person name="Martins Dos Santos V.A."/>
            <person name="Jensen O.N."/>
            <person name="Pelaez A.I."/>
            <person name="Sanchez J."/>
            <person name="Ferrer M."/>
        </authorList>
    </citation>
    <scope>NUCLEOTIDE SEQUENCE</scope>
</reference>
<dbReference type="InterPro" id="IPR038476">
    <property type="entry name" value="UvrC_RNase_H_dom_sf"/>
</dbReference>
<comment type="caution">
    <text evidence="3">The sequence shown here is derived from an EMBL/GenBank/DDBJ whole genome shotgun (WGS) entry which is preliminary data.</text>
</comment>
<feature type="region of interest" description="Disordered" evidence="1">
    <location>
        <begin position="167"/>
        <end position="200"/>
    </location>
</feature>
<dbReference type="GO" id="GO:0009381">
    <property type="term" value="F:excinuclease ABC activity"/>
    <property type="evidence" value="ECO:0007669"/>
    <property type="project" value="InterPro"/>
</dbReference>